<dbReference type="CDD" id="cd01392">
    <property type="entry name" value="HTH_LacI"/>
    <property type="match status" value="1"/>
</dbReference>
<feature type="domain" description="HTH lacI-type" evidence="4">
    <location>
        <begin position="4"/>
        <end position="58"/>
    </location>
</feature>
<evidence type="ECO:0000256" key="2">
    <source>
        <dbReference type="ARBA" id="ARBA00023125"/>
    </source>
</evidence>
<dbReference type="Gene3D" id="3.40.50.2300">
    <property type="match status" value="2"/>
</dbReference>
<dbReference type="RefSeq" id="WP_014855151.1">
    <property type="nucleotide sequence ID" value="NC_018178.1"/>
</dbReference>
<dbReference type="InterPro" id="IPR010982">
    <property type="entry name" value="Lambda_DNA-bd_dom_sf"/>
</dbReference>
<evidence type="ECO:0000313" key="6">
    <source>
        <dbReference type="Proteomes" id="UP000009011"/>
    </source>
</evidence>
<accession>I6ZNW3</accession>
<evidence type="ECO:0000256" key="3">
    <source>
        <dbReference type="ARBA" id="ARBA00023163"/>
    </source>
</evidence>
<reference evidence="5 6" key="1">
    <citation type="journal article" date="2013" name="PLoS ONE">
        <title>Genomic analysis of Melioribacter roseus, facultatively anaerobic organotrophic bacterium representing a novel deep lineage within Bacteriodetes/Chlorobi group.</title>
        <authorList>
            <person name="Kadnikov V.V."/>
            <person name="Mardanov A.V."/>
            <person name="Podosokorskaya O.A."/>
            <person name="Gavrilov S.N."/>
            <person name="Kublanov I.V."/>
            <person name="Beletsky A.V."/>
            <person name="Bonch-Osmolovskaya E.A."/>
            <person name="Ravin N.V."/>
        </authorList>
    </citation>
    <scope>NUCLEOTIDE SEQUENCE [LARGE SCALE GENOMIC DNA]</scope>
    <source>
        <strain evidence="6">JCM 17771 / P3M-2</strain>
    </source>
</reference>
<keyword evidence="2" id="KW-0238">DNA-binding</keyword>
<evidence type="ECO:0000313" key="5">
    <source>
        <dbReference type="EMBL" id="AFN73714.1"/>
    </source>
</evidence>
<evidence type="ECO:0000259" key="4">
    <source>
        <dbReference type="PROSITE" id="PS50932"/>
    </source>
</evidence>
<name>I6ZNW3_MELRP</name>
<dbReference type="PANTHER" id="PTHR30146">
    <property type="entry name" value="LACI-RELATED TRANSCRIPTIONAL REPRESSOR"/>
    <property type="match status" value="1"/>
</dbReference>
<dbReference type="KEGG" id="mro:MROS_0471"/>
<dbReference type="EMBL" id="CP003557">
    <property type="protein sequence ID" value="AFN73714.1"/>
    <property type="molecule type" value="Genomic_DNA"/>
</dbReference>
<keyword evidence="6" id="KW-1185">Reference proteome</keyword>
<dbReference type="STRING" id="1191523.MROS_0471"/>
<dbReference type="InterPro" id="IPR046335">
    <property type="entry name" value="LacI/GalR-like_sensor"/>
</dbReference>
<keyword evidence="1" id="KW-0805">Transcription regulation</keyword>
<dbReference type="AlphaFoldDB" id="I6ZNW3"/>
<gene>
    <name evidence="5" type="ordered locus">MROS_0471</name>
</gene>
<dbReference type="eggNOG" id="COG1609">
    <property type="taxonomic scope" value="Bacteria"/>
</dbReference>
<dbReference type="PROSITE" id="PS50932">
    <property type="entry name" value="HTH_LACI_2"/>
    <property type="match status" value="1"/>
</dbReference>
<organism evidence="5 6">
    <name type="scientific">Melioribacter roseus (strain DSM 23840 / JCM 17771 / VKM B-2668 / P3M-2)</name>
    <dbReference type="NCBI Taxonomy" id="1191523"/>
    <lineage>
        <taxon>Bacteria</taxon>
        <taxon>Pseudomonadati</taxon>
        <taxon>Ignavibacteriota</taxon>
        <taxon>Ignavibacteria</taxon>
        <taxon>Ignavibacteriales</taxon>
        <taxon>Melioribacteraceae</taxon>
        <taxon>Melioribacter</taxon>
    </lineage>
</organism>
<dbReference type="PANTHER" id="PTHR30146:SF109">
    <property type="entry name" value="HTH-TYPE TRANSCRIPTIONAL REGULATOR GALS"/>
    <property type="match status" value="1"/>
</dbReference>
<dbReference type="SUPFAM" id="SSF47413">
    <property type="entry name" value="lambda repressor-like DNA-binding domains"/>
    <property type="match status" value="1"/>
</dbReference>
<dbReference type="OrthoDB" id="867148at2"/>
<dbReference type="SMART" id="SM00354">
    <property type="entry name" value="HTH_LACI"/>
    <property type="match status" value="1"/>
</dbReference>
<dbReference type="Pfam" id="PF00356">
    <property type="entry name" value="LacI"/>
    <property type="match status" value="1"/>
</dbReference>
<dbReference type="SUPFAM" id="SSF53822">
    <property type="entry name" value="Periplasmic binding protein-like I"/>
    <property type="match status" value="1"/>
</dbReference>
<sequence length="335" mass="37159">MKHTTINDIARKLGISPSTVSRALSDHPDVKEETKKKVRKAAKELNYTPNQIAQSLKTKRTNAIGVIVPEIKHDFFSSAISGIEEVAYHAGYTIIVSQSNESFEREVVNTTALVQQRVAGLIVSISQSTKSGEHFQALIDRGIPLVFFDRVIDELDVFKVIIDDKQSAFKAVMHLIERGYRNIAHLAGPKTLEICKERLEGYKEALLYAGVPLKEEYIIYGGMHENDGYSSMDELIKKRTVPDAVFAVNDPVAVGAFQRIKEEGLKIPDDIGIVGFSNNKITTLVDPPLTTVDQPSFEMGKKAAEILIDLIENPQESIKPSVVVLDTELIVRKST</sequence>
<dbReference type="Pfam" id="PF13377">
    <property type="entry name" value="Peripla_BP_3"/>
    <property type="match status" value="1"/>
</dbReference>
<dbReference type="GO" id="GO:0003700">
    <property type="term" value="F:DNA-binding transcription factor activity"/>
    <property type="evidence" value="ECO:0007669"/>
    <property type="project" value="TreeGrafter"/>
</dbReference>
<evidence type="ECO:0000256" key="1">
    <source>
        <dbReference type="ARBA" id="ARBA00023015"/>
    </source>
</evidence>
<dbReference type="Proteomes" id="UP000009011">
    <property type="component" value="Chromosome"/>
</dbReference>
<protein>
    <submittedName>
        <fullName evidence="5">Transcriptional regulator, LacI family</fullName>
    </submittedName>
</protein>
<dbReference type="Gene3D" id="1.10.260.40">
    <property type="entry name" value="lambda repressor-like DNA-binding domains"/>
    <property type="match status" value="1"/>
</dbReference>
<keyword evidence="3" id="KW-0804">Transcription</keyword>
<dbReference type="InterPro" id="IPR000843">
    <property type="entry name" value="HTH_LacI"/>
</dbReference>
<dbReference type="HOGENOM" id="CLU_037628_6_0_10"/>
<dbReference type="InterPro" id="IPR028082">
    <property type="entry name" value="Peripla_BP_I"/>
</dbReference>
<proteinExistence type="predicted"/>
<dbReference type="GO" id="GO:0000976">
    <property type="term" value="F:transcription cis-regulatory region binding"/>
    <property type="evidence" value="ECO:0007669"/>
    <property type="project" value="TreeGrafter"/>
</dbReference>
<dbReference type="CDD" id="cd06267">
    <property type="entry name" value="PBP1_LacI_sugar_binding-like"/>
    <property type="match status" value="1"/>
</dbReference>